<keyword evidence="1" id="KW-1133">Transmembrane helix</keyword>
<feature type="transmembrane region" description="Helical" evidence="1">
    <location>
        <begin position="170"/>
        <end position="189"/>
    </location>
</feature>
<protein>
    <submittedName>
        <fullName evidence="2">Uncharacterized protein</fullName>
    </submittedName>
</protein>
<feature type="transmembrane region" description="Helical" evidence="1">
    <location>
        <begin position="201"/>
        <end position="231"/>
    </location>
</feature>
<dbReference type="KEGG" id="som:SOMG_00738"/>
<dbReference type="RefSeq" id="XP_056036826.1">
    <property type="nucleotide sequence ID" value="XM_056179532.1"/>
</dbReference>
<feature type="transmembrane region" description="Helical" evidence="1">
    <location>
        <begin position="238"/>
        <end position="264"/>
    </location>
</feature>
<keyword evidence="1" id="KW-0812">Transmembrane</keyword>
<gene>
    <name evidence="2" type="ORF">SOMG_00738</name>
</gene>
<evidence type="ECO:0000313" key="3">
    <source>
        <dbReference type="Proteomes" id="UP001212411"/>
    </source>
</evidence>
<evidence type="ECO:0000313" key="2">
    <source>
        <dbReference type="EMBL" id="WBW72583.1"/>
    </source>
</evidence>
<keyword evidence="1" id="KW-0472">Membrane</keyword>
<keyword evidence="3" id="KW-1185">Reference proteome</keyword>
<feature type="transmembrane region" description="Helical" evidence="1">
    <location>
        <begin position="104"/>
        <end position="124"/>
    </location>
</feature>
<feature type="transmembrane region" description="Helical" evidence="1">
    <location>
        <begin position="270"/>
        <end position="295"/>
    </location>
</feature>
<reference evidence="2 3" key="1">
    <citation type="journal article" date="2023" name="G3 (Bethesda)">
        <title>A high-quality reference genome for the fission yeast Schizosaccharomyces osmophilus.</title>
        <authorList>
            <person name="Jia G.S."/>
            <person name="Zhang W.C."/>
            <person name="Liang Y."/>
            <person name="Liu X.H."/>
            <person name="Rhind N."/>
            <person name="Pidoux A."/>
            <person name="Brysch-Herzberg M."/>
            <person name="Du L.L."/>
        </authorList>
    </citation>
    <scope>NUCLEOTIDE SEQUENCE [LARGE SCALE GENOMIC DNA]</scope>
    <source>
        <strain evidence="2 3">CBS 15793</strain>
    </source>
</reference>
<evidence type="ECO:0000256" key="1">
    <source>
        <dbReference type="SAM" id="Phobius"/>
    </source>
</evidence>
<name>A0AAE9WAV9_9SCHI</name>
<sequence>MSMSEEKPSLDSSVPPEGHAFNIDLEKGLPLNTPQDIKESFGSGSPKIKRNKVVAFLVFLFPDKDYYDIKENKIKANAYTFLAEYKEETKRHFPKNVIFQNRTVHCISTLVLSLLCSLAAFYHYDFLSWLVHVSSKVGYAWDFFCPLGQFFLTWATSFGVFYVSSRPIIWVAWLVAKALIFIVGGLGVVSEHFLFPVQVFYPLFFFIFAVGSIVMLKLTLIFVVLVLVGFLDFSKLDFIFRCTLAVAVVTLEMLVAILLAKFLVNGIKSIFTGLGQTVGVVCWICYHSLICILGYSTEETSSLTLPKHQQKDDAFFSSLSIFKEEKN</sequence>
<accession>A0AAE9WAV9</accession>
<proteinExistence type="predicted"/>
<dbReference type="EMBL" id="CP115611">
    <property type="protein sequence ID" value="WBW72583.1"/>
    <property type="molecule type" value="Genomic_DNA"/>
</dbReference>
<organism evidence="2 3">
    <name type="scientific">Schizosaccharomyces osmophilus</name>
    <dbReference type="NCBI Taxonomy" id="2545709"/>
    <lineage>
        <taxon>Eukaryota</taxon>
        <taxon>Fungi</taxon>
        <taxon>Dikarya</taxon>
        <taxon>Ascomycota</taxon>
        <taxon>Taphrinomycotina</taxon>
        <taxon>Schizosaccharomycetes</taxon>
        <taxon>Schizosaccharomycetales</taxon>
        <taxon>Schizosaccharomycetaceae</taxon>
        <taxon>Schizosaccharomyces</taxon>
    </lineage>
</organism>
<feature type="transmembrane region" description="Helical" evidence="1">
    <location>
        <begin position="139"/>
        <end position="163"/>
    </location>
</feature>
<dbReference type="Proteomes" id="UP001212411">
    <property type="component" value="Chromosome 1"/>
</dbReference>
<dbReference type="GeneID" id="80874221"/>
<dbReference type="AlphaFoldDB" id="A0AAE9WAV9"/>